<dbReference type="CDD" id="cd00397">
    <property type="entry name" value="DNA_BRE_C"/>
    <property type="match status" value="1"/>
</dbReference>
<evidence type="ECO:0000256" key="4">
    <source>
        <dbReference type="SAM" id="MobiDB-lite"/>
    </source>
</evidence>
<protein>
    <submittedName>
        <fullName evidence="5">Integrase</fullName>
    </submittedName>
</protein>
<comment type="caution">
    <text evidence="5">The sequence shown here is derived from an EMBL/GenBank/DDBJ whole genome shotgun (WGS) entry which is preliminary data.</text>
</comment>
<dbReference type="PROSITE" id="PS51898">
    <property type="entry name" value="TYR_RECOMBINASE"/>
    <property type="match status" value="1"/>
</dbReference>
<evidence type="ECO:0000256" key="1">
    <source>
        <dbReference type="ARBA" id="ARBA00022908"/>
    </source>
</evidence>
<dbReference type="GO" id="GO:0003677">
    <property type="term" value="F:DNA binding"/>
    <property type="evidence" value="ECO:0007669"/>
    <property type="project" value="UniProtKB-KW"/>
</dbReference>
<evidence type="ECO:0000313" key="6">
    <source>
        <dbReference type="Proteomes" id="UP000230886"/>
    </source>
</evidence>
<dbReference type="AlphaFoldDB" id="A0A2A5J5I7"/>
<dbReference type="InterPro" id="IPR011010">
    <property type="entry name" value="DNA_brk_join_enz"/>
</dbReference>
<name>A0A2A5J5I7_RHOSG</name>
<sequence>MSEGESSRDLSGLVVARVGRLIATGQAAEPYVLQGSDGERVESVEVFFRELIASGRSVATVRSYGMDLLRWWRFLHAVDVAWDRADRVDARDFSCWIQLTAKARQGSVVPASAEAAATAAASPNPVTGKPALGAGYSPATVAHSETVLRSFYDFHRDAGTGPLLNPFPLDLSRRSRRAHAHHNPMDHWAPERVGRYRPRVSQRIPRAIPEDLFDKLFAALSSDRDRALVAFWISSGVRASELLGVRECDVDPGQQLITVVRKGTRAVEQVPASADAFVWLRLYQEQLRGEVPLGRMQPLWWTLRRPRRPLNYHAAHRMFERANATLGSDWTLHDLRHSAARRMANDPHLSLVEVKEVLGHAHLSTTEIYLTPDKDEVIASVLAHHARTADQREHPRAPSPPPAPGYDPAALSVLFGRPL</sequence>
<dbReference type="SUPFAM" id="SSF56349">
    <property type="entry name" value="DNA breaking-rejoining enzymes"/>
    <property type="match status" value="1"/>
</dbReference>
<dbReference type="PANTHER" id="PTHR30349">
    <property type="entry name" value="PHAGE INTEGRASE-RELATED"/>
    <property type="match status" value="1"/>
</dbReference>
<evidence type="ECO:0000256" key="3">
    <source>
        <dbReference type="ARBA" id="ARBA00023172"/>
    </source>
</evidence>
<proteinExistence type="predicted"/>
<keyword evidence="2" id="KW-0238">DNA-binding</keyword>
<dbReference type="RefSeq" id="WP_011133407.1">
    <property type="nucleotide sequence ID" value="NZ_CP042915.1"/>
</dbReference>
<dbReference type="Gene3D" id="1.10.443.10">
    <property type="entry name" value="Intergrase catalytic core"/>
    <property type="match status" value="1"/>
</dbReference>
<accession>A0A2A5J5I7</accession>
<keyword evidence="1" id="KW-0229">DNA integration</keyword>
<gene>
    <name evidence="5" type="ORF">CHR55_24760</name>
</gene>
<dbReference type="Pfam" id="PF02899">
    <property type="entry name" value="Phage_int_SAM_1"/>
    <property type="match status" value="1"/>
</dbReference>
<dbReference type="InterPro" id="IPR010998">
    <property type="entry name" value="Integrase_recombinase_N"/>
</dbReference>
<dbReference type="Pfam" id="PF00589">
    <property type="entry name" value="Phage_integrase"/>
    <property type="match status" value="1"/>
</dbReference>
<dbReference type="PANTHER" id="PTHR30349:SF81">
    <property type="entry name" value="TYROSINE RECOMBINASE XERC"/>
    <property type="match status" value="1"/>
</dbReference>
<dbReference type="Proteomes" id="UP000230886">
    <property type="component" value="Unassembled WGS sequence"/>
</dbReference>
<evidence type="ECO:0000313" key="5">
    <source>
        <dbReference type="EMBL" id="PCK24632.1"/>
    </source>
</evidence>
<feature type="region of interest" description="Disordered" evidence="4">
    <location>
        <begin position="386"/>
        <end position="408"/>
    </location>
</feature>
<dbReference type="EMBL" id="NOVD01000026">
    <property type="protein sequence ID" value="PCK24632.1"/>
    <property type="molecule type" value="Genomic_DNA"/>
</dbReference>
<dbReference type="GO" id="GO:0015074">
    <property type="term" value="P:DNA integration"/>
    <property type="evidence" value="ECO:0007669"/>
    <property type="project" value="UniProtKB-KW"/>
</dbReference>
<dbReference type="Gene3D" id="1.10.150.130">
    <property type="match status" value="1"/>
</dbReference>
<reference evidence="5 6" key="1">
    <citation type="submission" date="2017-07" db="EMBL/GenBank/DDBJ databases">
        <title>Draft sequence of Rhodococcus enclensis 23b-28.</title>
        <authorList>
            <person name="Besaury L."/>
            <person name="Sancelme M."/>
            <person name="Amato P."/>
            <person name="Lallement A."/>
            <person name="Delort A.-M."/>
        </authorList>
    </citation>
    <scope>NUCLEOTIDE SEQUENCE [LARGE SCALE GENOMIC DNA]</scope>
    <source>
        <strain evidence="5 6">23b-28</strain>
    </source>
</reference>
<dbReference type="GO" id="GO:0006310">
    <property type="term" value="P:DNA recombination"/>
    <property type="evidence" value="ECO:0007669"/>
    <property type="project" value="UniProtKB-KW"/>
</dbReference>
<keyword evidence="3" id="KW-0233">DNA recombination</keyword>
<feature type="compositionally biased region" description="Basic and acidic residues" evidence="4">
    <location>
        <begin position="387"/>
        <end position="396"/>
    </location>
</feature>
<organism evidence="5 6">
    <name type="scientific">Rhodococcus qingshengii</name>
    <dbReference type="NCBI Taxonomy" id="334542"/>
    <lineage>
        <taxon>Bacteria</taxon>
        <taxon>Bacillati</taxon>
        <taxon>Actinomycetota</taxon>
        <taxon>Actinomycetes</taxon>
        <taxon>Mycobacteriales</taxon>
        <taxon>Nocardiaceae</taxon>
        <taxon>Rhodococcus</taxon>
        <taxon>Rhodococcus erythropolis group</taxon>
    </lineage>
</organism>
<dbReference type="InterPro" id="IPR004107">
    <property type="entry name" value="Integrase_SAM-like_N"/>
</dbReference>
<dbReference type="InterPro" id="IPR013762">
    <property type="entry name" value="Integrase-like_cat_sf"/>
</dbReference>
<evidence type="ECO:0000256" key="2">
    <source>
        <dbReference type="ARBA" id="ARBA00023125"/>
    </source>
</evidence>
<dbReference type="InterPro" id="IPR002104">
    <property type="entry name" value="Integrase_catalytic"/>
</dbReference>
<dbReference type="InterPro" id="IPR050090">
    <property type="entry name" value="Tyrosine_recombinase_XerCD"/>
</dbReference>